<dbReference type="Pfam" id="PF00202">
    <property type="entry name" value="Aminotran_3"/>
    <property type="match status" value="1"/>
</dbReference>
<dbReference type="AlphaFoldDB" id="A0A5E4YF09"/>
<dbReference type="Proteomes" id="UP000337189">
    <property type="component" value="Unassembled WGS sequence"/>
</dbReference>
<dbReference type="PANTHER" id="PTHR45688:SF13">
    <property type="entry name" value="ALANINE--GLYOXYLATE AMINOTRANSFERASE 2-LIKE"/>
    <property type="match status" value="1"/>
</dbReference>
<evidence type="ECO:0000256" key="1">
    <source>
        <dbReference type="ARBA" id="ARBA00001933"/>
    </source>
</evidence>
<dbReference type="GO" id="GO:0008483">
    <property type="term" value="F:transaminase activity"/>
    <property type="evidence" value="ECO:0007669"/>
    <property type="project" value="UniProtKB-KW"/>
</dbReference>
<keyword evidence="5" id="KW-0032">Aminotransferase</keyword>
<dbReference type="RefSeq" id="WP_150691425.1">
    <property type="nucleotide sequence ID" value="NZ_CABPSJ010000007.1"/>
</dbReference>
<dbReference type="Gene3D" id="3.40.640.10">
    <property type="entry name" value="Type I PLP-dependent aspartate aminotransferase-like (Major domain)"/>
    <property type="match status" value="1"/>
</dbReference>
<evidence type="ECO:0000256" key="3">
    <source>
        <dbReference type="ARBA" id="ARBA00022898"/>
    </source>
</evidence>
<dbReference type="GO" id="GO:0030170">
    <property type="term" value="F:pyridoxal phosphate binding"/>
    <property type="evidence" value="ECO:0007669"/>
    <property type="project" value="InterPro"/>
</dbReference>
<dbReference type="InterPro" id="IPR015424">
    <property type="entry name" value="PyrdxlP-dep_Trfase"/>
</dbReference>
<evidence type="ECO:0000256" key="2">
    <source>
        <dbReference type="ARBA" id="ARBA00008954"/>
    </source>
</evidence>
<dbReference type="PIRSF" id="PIRSF000521">
    <property type="entry name" value="Transaminase_4ab_Lys_Orn"/>
    <property type="match status" value="1"/>
</dbReference>
<dbReference type="PANTHER" id="PTHR45688">
    <property type="match status" value="1"/>
</dbReference>
<organism evidence="5 6">
    <name type="scientific">Pandoraea communis</name>
    <dbReference type="NCBI Taxonomy" id="2508297"/>
    <lineage>
        <taxon>Bacteria</taxon>
        <taxon>Pseudomonadati</taxon>
        <taxon>Pseudomonadota</taxon>
        <taxon>Betaproteobacteria</taxon>
        <taxon>Burkholderiales</taxon>
        <taxon>Burkholderiaceae</taxon>
        <taxon>Pandoraea</taxon>
    </lineage>
</organism>
<evidence type="ECO:0000313" key="5">
    <source>
        <dbReference type="EMBL" id="VVE47080.1"/>
    </source>
</evidence>
<evidence type="ECO:0000313" key="6">
    <source>
        <dbReference type="Proteomes" id="UP000337189"/>
    </source>
</evidence>
<comment type="cofactor">
    <cofactor evidence="1">
        <name>pyridoxal 5'-phosphate</name>
        <dbReference type="ChEBI" id="CHEBI:597326"/>
    </cofactor>
</comment>
<dbReference type="InterPro" id="IPR049704">
    <property type="entry name" value="Aminotrans_3_PPA_site"/>
</dbReference>
<comment type="similarity">
    <text evidence="2 4">Belongs to the class-III pyridoxal-phosphate-dependent aminotransferase family.</text>
</comment>
<reference evidence="5 6" key="1">
    <citation type="submission" date="2019-08" db="EMBL/GenBank/DDBJ databases">
        <authorList>
            <person name="Peeters C."/>
        </authorList>
    </citation>
    <scope>NUCLEOTIDE SEQUENCE [LARGE SCALE GENOMIC DNA]</scope>
    <source>
        <strain evidence="5 6">LMG 31110</strain>
    </source>
</reference>
<dbReference type="CDD" id="cd00610">
    <property type="entry name" value="OAT_like"/>
    <property type="match status" value="1"/>
</dbReference>
<protein>
    <submittedName>
        <fullName evidence="5">4-aminobutyrate aminotransferase</fullName>
    </submittedName>
</protein>
<sequence length="442" mass="47516">MSMDEAMLNAFDPSQVEGLDANEKKMIERRRKLLGPSYRLFYERPVQFVSGKGVRLYDKAGNEYLDAYNNVASVGHAHPRVVAAIAEQAATLNTHTRYLHDGILNYADRLLATFPAELSQVMFTCTGSEANDLALRVARRHTGGSGIIVTKLAYHGVTASVAAVSPSLGAAVPLGIDVRTVLAPDAYREPNGDLATALAERVRAAVDDLKRHGIRPAALLVDTIFSSDGVFSHPMGVLSKAVDVIRKAGGVFIADEVQAGFGRTGSAMWGFQRHSVVPDIVTMGKPMGNGHPIAAMVVKPEVIKVFGEEARYFNTFGGNPVSCAAAMATLDVLQSEGLQENAAKAGERLRAGFRALAKQHEIIGDVRGDGLFIGVELVKDRATKAPAREETNWFVNAMRDERVLLSATGLHGNVLKIRPPLAFTPADADILLDAAARVLARR</sequence>
<dbReference type="SUPFAM" id="SSF53383">
    <property type="entry name" value="PLP-dependent transferases"/>
    <property type="match status" value="1"/>
</dbReference>
<gene>
    <name evidence="5" type="ORF">PCO31110_04528</name>
</gene>
<dbReference type="InterPro" id="IPR005814">
    <property type="entry name" value="Aminotrans_3"/>
</dbReference>
<proteinExistence type="inferred from homology"/>
<dbReference type="EMBL" id="CABPSJ010000007">
    <property type="protein sequence ID" value="VVE47080.1"/>
    <property type="molecule type" value="Genomic_DNA"/>
</dbReference>
<evidence type="ECO:0000256" key="4">
    <source>
        <dbReference type="RuleBase" id="RU003560"/>
    </source>
</evidence>
<keyword evidence="3 4" id="KW-0663">Pyridoxal phosphate</keyword>
<dbReference type="InterPro" id="IPR015422">
    <property type="entry name" value="PyrdxlP-dep_Trfase_small"/>
</dbReference>
<dbReference type="Gene3D" id="3.90.1150.10">
    <property type="entry name" value="Aspartate Aminotransferase, domain 1"/>
    <property type="match status" value="1"/>
</dbReference>
<dbReference type="OrthoDB" id="3398487at2"/>
<dbReference type="InterPro" id="IPR015421">
    <property type="entry name" value="PyrdxlP-dep_Trfase_major"/>
</dbReference>
<dbReference type="PROSITE" id="PS00600">
    <property type="entry name" value="AA_TRANSFER_CLASS_3"/>
    <property type="match status" value="1"/>
</dbReference>
<accession>A0A5E4YF09</accession>
<name>A0A5E4YF09_9BURK</name>
<keyword evidence="5" id="KW-0808">Transferase</keyword>